<accession>A0A6P8HM40</accession>
<keyword evidence="2" id="KW-1185">Reference proteome</keyword>
<protein>
    <submittedName>
        <fullName evidence="3">Uncharacterized protein LOC116294042</fullName>
    </submittedName>
</protein>
<dbReference type="GeneID" id="116294042"/>
<gene>
    <name evidence="3" type="primary">LOC116294042</name>
</gene>
<dbReference type="Gene3D" id="3.30.420.10">
    <property type="entry name" value="Ribonuclease H-like superfamily/Ribonuclease H"/>
    <property type="match status" value="1"/>
</dbReference>
<dbReference type="GO" id="GO:0003676">
    <property type="term" value="F:nucleic acid binding"/>
    <property type="evidence" value="ECO:0007669"/>
    <property type="project" value="InterPro"/>
</dbReference>
<dbReference type="AlphaFoldDB" id="A0A6P8HM40"/>
<evidence type="ECO:0000259" key="1">
    <source>
        <dbReference type="Pfam" id="PF13358"/>
    </source>
</evidence>
<dbReference type="InParanoid" id="A0A6P8HM40"/>
<dbReference type="Pfam" id="PF13358">
    <property type="entry name" value="DDE_3"/>
    <property type="match status" value="1"/>
</dbReference>
<sequence>MQRSEATRAEYCRFMSSLSRDMLLFLDESAKDTRKLQRTMGHFFPGYAPVLEGHFVRKDRYSVLAAMDVDGIVATHTVQNAFSTQDFNFAIEFMIAPFIGNFSLREKRSVVILDNCRIHDSDYFINIIRERGGIVVFLP</sequence>
<dbReference type="KEGG" id="aten:116294042"/>
<dbReference type="RefSeq" id="XP_031557424.1">
    <property type="nucleotide sequence ID" value="XM_031701564.1"/>
</dbReference>
<evidence type="ECO:0000313" key="2">
    <source>
        <dbReference type="Proteomes" id="UP000515163"/>
    </source>
</evidence>
<dbReference type="InterPro" id="IPR036397">
    <property type="entry name" value="RNaseH_sf"/>
</dbReference>
<proteinExistence type="predicted"/>
<organism evidence="2 3">
    <name type="scientific">Actinia tenebrosa</name>
    <name type="common">Australian red waratah sea anemone</name>
    <dbReference type="NCBI Taxonomy" id="6105"/>
    <lineage>
        <taxon>Eukaryota</taxon>
        <taxon>Metazoa</taxon>
        <taxon>Cnidaria</taxon>
        <taxon>Anthozoa</taxon>
        <taxon>Hexacorallia</taxon>
        <taxon>Actiniaria</taxon>
        <taxon>Actiniidae</taxon>
        <taxon>Actinia</taxon>
    </lineage>
</organism>
<reference evidence="3" key="1">
    <citation type="submission" date="2025-08" db="UniProtKB">
        <authorList>
            <consortium name="RefSeq"/>
        </authorList>
    </citation>
    <scope>IDENTIFICATION</scope>
    <source>
        <tissue evidence="3">Tentacle</tissue>
    </source>
</reference>
<feature type="domain" description="Tc1-like transposase DDE" evidence="1">
    <location>
        <begin position="23"/>
        <end position="139"/>
    </location>
</feature>
<name>A0A6P8HM40_ACTTE</name>
<dbReference type="Proteomes" id="UP000515163">
    <property type="component" value="Unplaced"/>
</dbReference>
<dbReference type="InterPro" id="IPR038717">
    <property type="entry name" value="Tc1-like_DDE_dom"/>
</dbReference>
<evidence type="ECO:0000313" key="3">
    <source>
        <dbReference type="RefSeq" id="XP_031557424.1"/>
    </source>
</evidence>
<dbReference type="OrthoDB" id="5948373at2759"/>